<accession>A0AAE0SZ63</accession>
<evidence type="ECO:0000256" key="1">
    <source>
        <dbReference type="SAM" id="Phobius"/>
    </source>
</evidence>
<gene>
    <name evidence="2" type="ORF">CHS0354_014218</name>
</gene>
<dbReference type="Proteomes" id="UP001195483">
    <property type="component" value="Unassembled WGS sequence"/>
</dbReference>
<evidence type="ECO:0000313" key="3">
    <source>
        <dbReference type="Proteomes" id="UP001195483"/>
    </source>
</evidence>
<dbReference type="AlphaFoldDB" id="A0AAE0SZ63"/>
<reference evidence="2" key="2">
    <citation type="journal article" date="2021" name="Genome Biol. Evol.">
        <title>Developing a high-quality reference genome for a parasitic bivalve with doubly uniparental inheritance (Bivalvia: Unionida).</title>
        <authorList>
            <person name="Smith C.H."/>
        </authorList>
    </citation>
    <scope>NUCLEOTIDE SEQUENCE</scope>
    <source>
        <strain evidence="2">CHS0354</strain>
        <tissue evidence="2">Mantle</tissue>
    </source>
</reference>
<dbReference type="EMBL" id="JAEAOA010000874">
    <property type="protein sequence ID" value="KAK3600852.1"/>
    <property type="molecule type" value="Genomic_DNA"/>
</dbReference>
<keyword evidence="1" id="KW-0472">Membrane</keyword>
<feature type="transmembrane region" description="Helical" evidence="1">
    <location>
        <begin position="107"/>
        <end position="128"/>
    </location>
</feature>
<proteinExistence type="predicted"/>
<organism evidence="2 3">
    <name type="scientific">Potamilus streckersoni</name>
    <dbReference type="NCBI Taxonomy" id="2493646"/>
    <lineage>
        <taxon>Eukaryota</taxon>
        <taxon>Metazoa</taxon>
        <taxon>Spiralia</taxon>
        <taxon>Lophotrochozoa</taxon>
        <taxon>Mollusca</taxon>
        <taxon>Bivalvia</taxon>
        <taxon>Autobranchia</taxon>
        <taxon>Heteroconchia</taxon>
        <taxon>Palaeoheterodonta</taxon>
        <taxon>Unionida</taxon>
        <taxon>Unionoidea</taxon>
        <taxon>Unionidae</taxon>
        <taxon>Ambleminae</taxon>
        <taxon>Lampsilini</taxon>
        <taxon>Potamilus</taxon>
    </lineage>
</organism>
<reference evidence="2" key="1">
    <citation type="journal article" date="2021" name="Genome Biol. Evol.">
        <title>A High-Quality Reference Genome for a Parasitic Bivalve with Doubly Uniparental Inheritance (Bivalvia: Unionida).</title>
        <authorList>
            <person name="Smith C.H."/>
        </authorList>
    </citation>
    <scope>NUCLEOTIDE SEQUENCE</scope>
    <source>
        <strain evidence="2">CHS0354</strain>
    </source>
</reference>
<reference evidence="2" key="3">
    <citation type="submission" date="2023-05" db="EMBL/GenBank/DDBJ databases">
        <authorList>
            <person name="Smith C.H."/>
        </authorList>
    </citation>
    <scope>NUCLEOTIDE SEQUENCE</scope>
    <source>
        <strain evidence="2">CHS0354</strain>
        <tissue evidence="2">Mantle</tissue>
    </source>
</reference>
<name>A0AAE0SZ63_9BIVA</name>
<evidence type="ECO:0000313" key="2">
    <source>
        <dbReference type="EMBL" id="KAK3600852.1"/>
    </source>
</evidence>
<comment type="caution">
    <text evidence="2">The sequence shown here is derived from an EMBL/GenBank/DDBJ whole genome shotgun (WGS) entry which is preliminary data.</text>
</comment>
<keyword evidence="3" id="KW-1185">Reference proteome</keyword>
<protein>
    <submittedName>
        <fullName evidence="2">Uncharacterized protein</fullName>
    </submittedName>
</protein>
<keyword evidence="1" id="KW-0812">Transmembrane</keyword>
<keyword evidence="1" id="KW-1133">Transmembrane helix</keyword>
<sequence length="135" mass="15805">MLSRSFFVNHSLGGRASCRSLLIQKYVKYLSNIYEKQSTTTHSQLFHPRQTLQETSSAKYVGVTICCCMSWSECVVNAIKKLYDKILPETVLDCLREYVVCVQNTDYILMILFLFTFICSLIYLVHYFDIITFYF</sequence>